<feature type="region of interest" description="Disordered" evidence="1">
    <location>
        <begin position="488"/>
        <end position="533"/>
    </location>
</feature>
<sequence length="533" mass="61404">MPIFNDWDFPLLPSEEQRRRLLAHEAAAASPSKKQNSHATIKDLPDELILEILEYLSDTETHKRKISNALSLACTSRRFYRIAITEAYALFDPRYCNAYLFLRTLISNPQLAALVQHVKRNTLEDKYNPRYEPTAQDKRVIKKAVQALEIRYWRKWVDKCNNDPGSYEVLTGIILLYLPNVQTITYTGYDRSKSLANAPDWSFFMNEALGCENGKIHHFENLQEVTVHAFDLQLFTLAPLFRFQSLRMLRLIGIAEFHSSRRGESNARTLRGMIDKRENNIETLSLNDYFYTKSCLDFLISTSRHLKAFEYAISVDIVPWFNGSPVSILRKLAKSLRPHQKSLETLTVYCEMEIERKTPGRLHNHSGLTEFTSLKELSCPLGTLVAEYGKEFINGLPLSLESFRTRIRADPEDRNHLRSLKHLLASSATHTPKLREVRVLLLHSDKRLLETRLWKHLTELARGAGISFEYDLVEDDFYGGYTDDENTFGSSDEMNIDSDEFNNESDDDSEEDDCSSDEFEDYEDFGGIDGYGG</sequence>
<dbReference type="Proteomes" id="UP000054337">
    <property type="component" value="Unassembled WGS sequence"/>
</dbReference>
<proteinExistence type="predicted"/>
<feature type="compositionally biased region" description="Acidic residues" evidence="1">
    <location>
        <begin position="494"/>
        <end position="526"/>
    </location>
</feature>
<name>W7F1Y8_BIPV3</name>
<dbReference type="HOGENOM" id="CLU_041463_0_0_1"/>
<gene>
    <name evidence="3" type="ORF">COCVIDRAFT_11096</name>
</gene>
<dbReference type="OrthoDB" id="2520703at2759"/>
<organism evidence="3 4">
    <name type="scientific">Bipolaris victoriae (strain FI3)</name>
    <name type="common">Victoria blight of oats agent</name>
    <name type="synonym">Cochliobolus victoriae</name>
    <dbReference type="NCBI Taxonomy" id="930091"/>
    <lineage>
        <taxon>Eukaryota</taxon>
        <taxon>Fungi</taxon>
        <taxon>Dikarya</taxon>
        <taxon>Ascomycota</taxon>
        <taxon>Pezizomycotina</taxon>
        <taxon>Dothideomycetes</taxon>
        <taxon>Pleosporomycetidae</taxon>
        <taxon>Pleosporales</taxon>
        <taxon>Pleosporineae</taxon>
        <taxon>Pleosporaceae</taxon>
        <taxon>Bipolaris</taxon>
    </lineage>
</organism>
<evidence type="ECO:0000313" key="3">
    <source>
        <dbReference type="EMBL" id="EUN33174.1"/>
    </source>
</evidence>
<reference evidence="3 4" key="1">
    <citation type="journal article" date="2013" name="PLoS Genet.">
        <title>Comparative genome structure, secondary metabolite, and effector coding capacity across Cochliobolus pathogens.</title>
        <authorList>
            <person name="Condon B.J."/>
            <person name="Leng Y."/>
            <person name="Wu D."/>
            <person name="Bushley K.E."/>
            <person name="Ohm R.A."/>
            <person name="Otillar R."/>
            <person name="Martin J."/>
            <person name="Schackwitz W."/>
            <person name="Grimwood J."/>
            <person name="MohdZainudin N."/>
            <person name="Xue C."/>
            <person name="Wang R."/>
            <person name="Manning V.A."/>
            <person name="Dhillon B."/>
            <person name="Tu Z.J."/>
            <person name="Steffenson B.J."/>
            <person name="Salamov A."/>
            <person name="Sun H."/>
            <person name="Lowry S."/>
            <person name="LaButti K."/>
            <person name="Han J."/>
            <person name="Copeland A."/>
            <person name="Lindquist E."/>
            <person name="Barry K."/>
            <person name="Schmutz J."/>
            <person name="Baker S.E."/>
            <person name="Ciuffetti L.M."/>
            <person name="Grigoriev I.V."/>
            <person name="Zhong S."/>
            <person name="Turgeon B.G."/>
        </authorList>
    </citation>
    <scope>NUCLEOTIDE SEQUENCE [LARGE SCALE GENOMIC DNA]</scope>
    <source>
        <strain evidence="3 4">FI3</strain>
    </source>
</reference>
<dbReference type="GeneID" id="26249887"/>
<evidence type="ECO:0000259" key="2">
    <source>
        <dbReference type="Pfam" id="PF12937"/>
    </source>
</evidence>
<keyword evidence="4" id="KW-1185">Reference proteome</keyword>
<dbReference type="InterPro" id="IPR036047">
    <property type="entry name" value="F-box-like_dom_sf"/>
</dbReference>
<evidence type="ECO:0000313" key="4">
    <source>
        <dbReference type="Proteomes" id="UP000054337"/>
    </source>
</evidence>
<protein>
    <recommendedName>
        <fullName evidence="2">F-box domain-containing protein</fullName>
    </recommendedName>
</protein>
<dbReference type="AlphaFoldDB" id="W7F1Y8"/>
<dbReference type="RefSeq" id="XP_014562497.1">
    <property type="nucleotide sequence ID" value="XM_014707011.1"/>
</dbReference>
<dbReference type="EMBL" id="KI968691">
    <property type="protein sequence ID" value="EUN33174.1"/>
    <property type="molecule type" value="Genomic_DNA"/>
</dbReference>
<dbReference type="SUPFAM" id="SSF81383">
    <property type="entry name" value="F-box domain"/>
    <property type="match status" value="1"/>
</dbReference>
<dbReference type="Pfam" id="PF12937">
    <property type="entry name" value="F-box-like"/>
    <property type="match status" value="1"/>
</dbReference>
<accession>W7F1Y8</accession>
<dbReference type="InterPro" id="IPR001810">
    <property type="entry name" value="F-box_dom"/>
</dbReference>
<evidence type="ECO:0000256" key="1">
    <source>
        <dbReference type="SAM" id="MobiDB-lite"/>
    </source>
</evidence>
<feature type="domain" description="F-box" evidence="2">
    <location>
        <begin position="42"/>
        <end position="84"/>
    </location>
</feature>